<dbReference type="InterPro" id="IPR011706">
    <property type="entry name" value="Cu-oxidase_C"/>
</dbReference>
<organism evidence="4 5">
    <name type="scientific">Pendulispora rubella</name>
    <dbReference type="NCBI Taxonomy" id="2741070"/>
    <lineage>
        <taxon>Bacteria</taxon>
        <taxon>Pseudomonadati</taxon>
        <taxon>Myxococcota</taxon>
        <taxon>Myxococcia</taxon>
        <taxon>Myxococcales</taxon>
        <taxon>Sorangiineae</taxon>
        <taxon>Pendulisporaceae</taxon>
        <taxon>Pendulispora</taxon>
    </lineage>
</organism>
<dbReference type="Pfam" id="PF07731">
    <property type="entry name" value="Cu-oxidase_2"/>
    <property type="match status" value="1"/>
</dbReference>
<feature type="domain" description="Plastocyanin-like" evidence="2">
    <location>
        <begin position="383"/>
        <end position="491"/>
    </location>
</feature>
<dbReference type="PANTHER" id="PTHR48267">
    <property type="entry name" value="CUPREDOXIN SUPERFAMILY PROTEIN"/>
    <property type="match status" value="1"/>
</dbReference>
<accession>A0ABZ2KTG1</accession>
<dbReference type="Proteomes" id="UP001374803">
    <property type="component" value="Chromosome"/>
</dbReference>
<dbReference type="InterPro" id="IPR011707">
    <property type="entry name" value="Cu-oxidase-like_N"/>
</dbReference>
<protein>
    <submittedName>
        <fullName evidence="4">Multicopper oxidase domain-containing protein</fullName>
    </submittedName>
</protein>
<evidence type="ECO:0000313" key="5">
    <source>
        <dbReference type="Proteomes" id="UP001374803"/>
    </source>
</evidence>
<dbReference type="SUPFAM" id="SSF49503">
    <property type="entry name" value="Cupredoxins"/>
    <property type="match status" value="3"/>
</dbReference>
<proteinExistence type="predicted"/>
<dbReference type="Gene3D" id="2.60.40.420">
    <property type="entry name" value="Cupredoxins - blue copper proteins"/>
    <property type="match status" value="3"/>
</dbReference>
<dbReference type="InterPro" id="IPR001117">
    <property type="entry name" value="Cu-oxidase_2nd"/>
</dbReference>
<evidence type="ECO:0000259" key="3">
    <source>
        <dbReference type="Pfam" id="PF07732"/>
    </source>
</evidence>
<dbReference type="EMBL" id="CP089983">
    <property type="protein sequence ID" value="WXB01802.1"/>
    <property type="molecule type" value="Genomic_DNA"/>
</dbReference>
<reference evidence="4" key="1">
    <citation type="submission" date="2021-12" db="EMBL/GenBank/DDBJ databases">
        <title>Discovery of the Pendulisporaceae a myxobacterial family with distinct sporulation behavior and unique specialized metabolism.</title>
        <authorList>
            <person name="Garcia R."/>
            <person name="Popoff A."/>
            <person name="Bader C.D."/>
            <person name="Loehr J."/>
            <person name="Walesch S."/>
            <person name="Walt C."/>
            <person name="Boldt J."/>
            <person name="Bunk B."/>
            <person name="Haeckl F.J.F.P.J."/>
            <person name="Gunesch A.P."/>
            <person name="Birkelbach J."/>
            <person name="Nuebel U."/>
            <person name="Pietschmann T."/>
            <person name="Bach T."/>
            <person name="Mueller R."/>
        </authorList>
    </citation>
    <scope>NUCLEOTIDE SEQUENCE</scope>
    <source>
        <strain evidence="4">MSr11367</strain>
    </source>
</reference>
<dbReference type="PANTHER" id="PTHR48267:SF1">
    <property type="entry name" value="BILIRUBIN OXIDASE"/>
    <property type="match status" value="1"/>
</dbReference>
<dbReference type="InterPro" id="IPR045087">
    <property type="entry name" value="Cu-oxidase_fam"/>
</dbReference>
<gene>
    <name evidence="4" type="ORF">LVJ94_33405</name>
</gene>
<evidence type="ECO:0000259" key="1">
    <source>
        <dbReference type="Pfam" id="PF00394"/>
    </source>
</evidence>
<sequence>MNLHTFARISIWASLVGASFVSGCSGSSSELTQPDPSDEPAGRSELAVTQEGTFTNPLRVPPVMARTATANASAAATTLAAYNLTIKSGTAQMKAGNPTPIVGFDGIFPGPTLVVERGETTTVTQTNAWNENVTIHNHGHKVAAESDGHPVDYITPGSSKVYTYPNDQPAGTFWYHDHTMDLTGAHVYNGLAGFYIIHDAAEDALNLPSGDYDIPLLLQDKQFNADNTLTYTSQAGGFLGNTPVANGVANAVHNVANRKYRLRLLNGSDVRLWNLELRAGTTPQTFQVISSDGGLLQAPVSTTSLSIAPGERYDIVVDFAPHPVGTTLSLFNTDATAPAISTLMQFTVNRTETDTSTVPNTLATIARYAEADSTGSANIALAFANGNWQLNGLTYDPARIDITSPSNAVRIWTLTNNSGAMHPFHKHLVEFNVLDINGQPPPAHQNGLKDTVQVPGRGTVRIIFKNEGFTGTYVFHCHRLGHEDHRMMLQESVTP</sequence>
<evidence type="ECO:0000259" key="2">
    <source>
        <dbReference type="Pfam" id="PF07731"/>
    </source>
</evidence>
<dbReference type="RefSeq" id="WP_394831421.1">
    <property type="nucleotide sequence ID" value="NZ_CP089929.1"/>
</dbReference>
<dbReference type="Pfam" id="PF00394">
    <property type="entry name" value="Cu-oxidase"/>
    <property type="match status" value="1"/>
</dbReference>
<name>A0ABZ2KTG1_9BACT</name>
<feature type="domain" description="Plastocyanin-like" evidence="3">
    <location>
        <begin position="86"/>
        <end position="200"/>
    </location>
</feature>
<feature type="domain" description="Plastocyanin-like" evidence="1">
    <location>
        <begin position="235"/>
        <end position="320"/>
    </location>
</feature>
<keyword evidence="5" id="KW-1185">Reference proteome</keyword>
<evidence type="ECO:0000313" key="4">
    <source>
        <dbReference type="EMBL" id="WXB01802.1"/>
    </source>
</evidence>
<dbReference type="InterPro" id="IPR008972">
    <property type="entry name" value="Cupredoxin"/>
</dbReference>
<dbReference type="Pfam" id="PF07732">
    <property type="entry name" value="Cu-oxidase_3"/>
    <property type="match status" value="1"/>
</dbReference>